<dbReference type="Proteomes" id="UP001064489">
    <property type="component" value="Chromosome 1"/>
</dbReference>
<dbReference type="EMBL" id="JAJSOW010000003">
    <property type="protein sequence ID" value="KAI9196097.1"/>
    <property type="molecule type" value="Genomic_DNA"/>
</dbReference>
<evidence type="ECO:0000313" key="2">
    <source>
        <dbReference type="Proteomes" id="UP001064489"/>
    </source>
</evidence>
<organism evidence="1 2">
    <name type="scientific">Acer negundo</name>
    <name type="common">Box elder</name>
    <dbReference type="NCBI Taxonomy" id="4023"/>
    <lineage>
        <taxon>Eukaryota</taxon>
        <taxon>Viridiplantae</taxon>
        <taxon>Streptophyta</taxon>
        <taxon>Embryophyta</taxon>
        <taxon>Tracheophyta</taxon>
        <taxon>Spermatophyta</taxon>
        <taxon>Magnoliopsida</taxon>
        <taxon>eudicotyledons</taxon>
        <taxon>Gunneridae</taxon>
        <taxon>Pentapetalae</taxon>
        <taxon>rosids</taxon>
        <taxon>malvids</taxon>
        <taxon>Sapindales</taxon>
        <taxon>Sapindaceae</taxon>
        <taxon>Hippocastanoideae</taxon>
        <taxon>Acereae</taxon>
        <taxon>Acer</taxon>
    </lineage>
</organism>
<gene>
    <name evidence="1" type="ORF">LWI28_020996</name>
</gene>
<reference evidence="1" key="1">
    <citation type="journal article" date="2022" name="Plant J.">
        <title>Strategies of tolerance reflected in two North American maple genomes.</title>
        <authorList>
            <person name="McEvoy S.L."/>
            <person name="Sezen U.U."/>
            <person name="Trouern-Trend A."/>
            <person name="McMahon S.M."/>
            <person name="Schaberg P.G."/>
            <person name="Yang J."/>
            <person name="Wegrzyn J.L."/>
            <person name="Swenson N.G."/>
        </authorList>
    </citation>
    <scope>NUCLEOTIDE SEQUENCE</scope>
    <source>
        <strain evidence="1">91603</strain>
    </source>
</reference>
<name>A0AAD5JES7_ACENE</name>
<comment type="caution">
    <text evidence="1">The sequence shown here is derived from an EMBL/GenBank/DDBJ whole genome shotgun (WGS) entry which is preliminary data.</text>
</comment>
<sequence>MNVEVTNLISSVNDVDIVVNPFVLARTYGIPESGMQHYQTHKGNSIEGFDLNEELKKYLRCDTKLLFSVSGGVFRVLRSPIVFFNSTLQTL</sequence>
<proteinExistence type="predicted"/>
<reference evidence="1" key="2">
    <citation type="submission" date="2023-02" db="EMBL/GenBank/DDBJ databases">
        <authorList>
            <person name="Swenson N.G."/>
            <person name="Wegrzyn J.L."/>
            <person name="Mcevoy S.L."/>
        </authorList>
    </citation>
    <scope>NUCLEOTIDE SEQUENCE</scope>
    <source>
        <strain evidence="1">91603</strain>
        <tissue evidence="1">Leaf</tissue>
    </source>
</reference>
<accession>A0AAD5JES7</accession>
<protein>
    <submittedName>
        <fullName evidence="1">Uncharacterized protein</fullName>
    </submittedName>
</protein>
<evidence type="ECO:0000313" key="1">
    <source>
        <dbReference type="EMBL" id="KAI9196097.1"/>
    </source>
</evidence>
<keyword evidence="2" id="KW-1185">Reference proteome</keyword>
<dbReference type="AlphaFoldDB" id="A0AAD5JES7"/>